<dbReference type="EMBL" id="JAESVG020000004">
    <property type="protein sequence ID" value="KAG8628502.1"/>
    <property type="molecule type" value="Genomic_DNA"/>
</dbReference>
<dbReference type="InterPro" id="IPR002110">
    <property type="entry name" value="Ankyrin_rpt"/>
</dbReference>
<comment type="caution">
    <text evidence="4">The sequence shown here is derived from an EMBL/GenBank/DDBJ whole genome shotgun (WGS) entry which is preliminary data.</text>
</comment>
<dbReference type="Gene3D" id="1.25.40.20">
    <property type="entry name" value="Ankyrin repeat-containing domain"/>
    <property type="match status" value="1"/>
</dbReference>
<feature type="repeat" description="ANK" evidence="3">
    <location>
        <begin position="105"/>
        <end position="140"/>
    </location>
</feature>
<evidence type="ECO:0000256" key="3">
    <source>
        <dbReference type="PROSITE-ProRule" id="PRU00023"/>
    </source>
</evidence>
<dbReference type="OrthoDB" id="21416at2759"/>
<name>A0A8K0PHG2_9PEZI</name>
<evidence type="ECO:0000256" key="1">
    <source>
        <dbReference type="ARBA" id="ARBA00022737"/>
    </source>
</evidence>
<organism evidence="4 5">
    <name type="scientific">Elsinoe batatas</name>
    <dbReference type="NCBI Taxonomy" id="2601811"/>
    <lineage>
        <taxon>Eukaryota</taxon>
        <taxon>Fungi</taxon>
        <taxon>Dikarya</taxon>
        <taxon>Ascomycota</taxon>
        <taxon>Pezizomycotina</taxon>
        <taxon>Dothideomycetes</taxon>
        <taxon>Dothideomycetidae</taxon>
        <taxon>Myriangiales</taxon>
        <taxon>Elsinoaceae</taxon>
        <taxon>Elsinoe</taxon>
    </lineage>
</organism>
<evidence type="ECO:0000313" key="4">
    <source>
        <dbReference type="EMBL" id="KAG8628502.1"/>
    </source>
</evidence>
<dbReference type="SUPFAM" id="SSF48403">
    <property type="entry name" value="Ankyrin repeat"/>
    <property type="match status" value="1"/>
</dbReference>
<dbReference type="InterPro" id="IPR036770">
    <property type="entry name" value="Ankyrin_rpt-contain_sf"/>
</dbReference>
<proteinExistence type="predicted"/>
<dbReference type="PROSITE" id="PS50088">
    <property type="entry name" value="ANK_REPEAT"/>
    <property type="match status" value="1"/>
</dbReference>
<evidence type="ECO:0000313" key="5">
    <source>
        <dbReference type="Proteomes" id="UP000809789"/>
    </source>
</evidence>
<keyword evidence="5" id="KW-1185">Reference proteome</keyword>
<sequence>MVALLSTVSVLGPVCSRMVGRKRLRLSLIKQTTSMFKIYRVLRRFTWHVPARRCWSGDYCEQVRMLLFSTILHYLSRGKHWWHAGQCLPYLLKHPGIDIEARNKYGQTPLLLALAYNNTHSETCAQKFIESGANVMAVDNHGKTCLALAEGRTELLRHFR</sequence>
<gene>
    <name evidence="4" type="ORF">KVT40_004375</name>
</gene>
<evidence type="ECO:0000256" key="2">
    <source>
        <dbReference type="ARBA" id="ARBA00023043"/>
    </source>
</evidence>
<dbReference type="PANTHER" id="PTHR24173:SF74">
    <property type="entry name" value="ANKYRIN REPEAT DOMAIN-CONTAINING PROTEIN 16"/>
    <property type="match status" value="1"/>
</dbReference>
<dbReference type="Proteomes" id="UP000809789">
    <property type="component" value="Unassembled WGS sequence"/>
</dbReference>
<keyword evidence="2 3" id="KW-0040">ANK repeat</keyword>
<dbReference type="Pfam" id="PF00023">
    <property type="entry name" value="Ank"/>
    <property type="match status" value="1"/>
</dbReference>
<dbReference type="AlphaFoldDB" id="A0A8K0PHG2"/>
<protein>
    <recommendedName>
        <fullName evidence="6">Ankyrin repeat domain-containing protein</fullName>
    </recommendedName>
</protein>
<evidence type="ECO:0008006" key="6">
    <source>
        <dbReference type="Google" id="ProtNLM"/>
    </source>
</evidence>
<dbReference type="PANTHER" id="PTHR24173">
    <property type="entry name" value="ANKYRIN REPEAT CONTAINING"/>
    <property type="match status" value="1"/>
</dbReference>
<accession>A0A8K0PHG2</accession>
<reference evidence="4" key="1">
    <citation type="submission" date="2021-07" db="EMBL/GenBank/DDBJ databases">
        <title>Elsinoe batatas strain:CRI-CJ2 Genome sequencing and assembly.</title>
        <authorList>
            <person name="Huang L."/>
        </authorList>
    </citation>
    <scope>NUCLEOTIDE SEQUENCE</scope>
    <source>
        <strain evidence="4">CRI-CJ2</strain>
    </source>
</reference>
<keyword evidence="1" id="KW-0677">Repeat</keyword>